<dbReference type="InterPro" id="IPR039062">
    <property type="entry name" value="SPAT1"/>
</dbReference>
<dbReference type="Pfam" id="PF15743">
    <property type="entry name" value="SPATA1_C"/>
    <property type="match status" value="1"/>
</dbReference>
<dbReference type="Proteomes" id="UP000765507">
    <property type="component" value="Unassembled WGS sequence"/>
</dbReference>
<gene>
    <name evidence="4" type="primary">SPATA1</name>
    <name evidence="4" type="ORF">G0U57_020460</name>
</gene>
<keyword evidence="5" id="KW-1185">Reference proteome</keyword>
<feature type="compositionally biased region" description="Polar residues" evidence="2">
    <location>
        <begin position="218"/>
        <end position="231"/>
    </location>
</feature>
<feature type="coiled-coil region" evidence="1">
    <location>
        <begin position="406"/>
        <end position="440"/>
    </location>
</feature>
<feature type="compositionally biased region" description="Basic and acidic residues" evidence="2">
    <location>
        <begin position="252"/>
        <end position="270"/>
    </location>
</feature>
<evidence type="ECO:0000256" key="2">
    <source>
        <dbReference type="SAM" id="MobiDB-lite"/>
    </source>
</evidence>
<feature type="region of interest" description="Disordered" evidence="2">
    <location>
        <begin position="131"/>
        <end position="278"/>
    </location>
</feature>
<accession>A0A8T1SW83</accession>
<evidence type="ECO:0000259" key="3">
    <source>
        <dbReference type="Pfam" id="PF15743"/>
    </source>
</evidence>
<feature type="domain" description="Spermatogenesis-associated protein 1 C-terminal" evidence="3">
    <location>
        <begin position="411"/>
        <end position="560"/>
    </location>
</feature>
<dbReference type="OrthoDB" id="9901850at2759"/>
<evidence type="ECO:0000313" key="4">
    <source>
        <dbReference type="EMBL" id="KAG6932890.1"/>
    </source>
</evidence>
<evidence type="ECO:0000256" key="1">
    <source>
        <dbReference type="SAM" id="Coils"/>
    </source>
</evidence>
<evidence type="ECO:0000313" key="5">
    <source>
        <dbReference type="Proteomes" id="UP000765507"/>
    </source>
</evidence>
<sequence length="574" mass="65671">MSFNQTRPPTSELVELHVFYVPEEVWNFKLNTVSADLTSKFISAGFIRVPRHVTLRALREQLGDFLGEDAFADKFIFLKHIGKKLAVVKAKQETELKLKLFAPPHALHPELYLLPGVDHFEIAYSSSTTPNTQHFNAESHRSPHGPSTLNLAKKEPEKSLTFLESPQKNTLRQNQEDSSSLGWSETEKEMIPVLHIEPEQSLNRTQEKQIPHRRKDQIGSNGSLRIRSSLNPAKWEPGKNPTSLESAQENHLSQDQKEPNTLRWSQKDKGTISGPHVKQSIEQAKNNKTQENHIPPGRKEEIPIVVGANVENRGNLKAIRMGRNTTGDSGIPESLEDGDKEYLHNKKSPQQSGIRESVADIGIKQDDKTDKNKVNHLKYSSQYISPPPPPALSINRAQVPIFQTEKSKMVEQLKQTKAERRHMERTREELVKKAKGLLEQNKLRRSHVRDAWKKKYFETKKATASLEDILNKLRQDLELYYQKLLLQLEARDIRKRPNNLTHIANTKNTTIIQITTVQHEIDQLKRKLDNTKMKLIIEIKMRKQAASDLRALRAELAQKKIQSSLILQSETPVL</sequence>
<dbReference type="EMBL" id="JAHGAV010000086">
    <property type="protein sequence ID" value="KAG6932890.1"/>
    <property type="molecule type" value="Genomic_DNA"/>
</dbReference>
<comment type="caution">
    <text evidence="4">The sequence shown here is derived from an EMBL/GenBank/DDBJ whole genome shotgun (WGS) entry which is preliminary data.</text>
</comment>
<feature type="compositionally biased region" description="Polar residues" evidence="2">
    <location>
        <begin position="240"/>
        <end position="251"/>
    </location>
</feature>
<proteinExistence type="predicted"/>
<dbReference type="AlphaFoldDB" id="A0A8T1SW83"/>
<organism evidence="4 5">
    <name type="scientific">Chelydra serpentina</name>
    <name type="common">Snapping turtle</name>
    <name type="synonym">Testudo serpentina</name>
    <dbReference type="NCBI Taxonomy" id="8475"/>
    <lineage>
        <taxon>Eukaryota</taxon>
        <taxon>Metazoa</taxon>
        <taxon>Chordata</taxon>
        <taxon>Craniata</taxon>
        <taxon>Vertebrata</taxon>
        <taxon>Euteleostomi</taxon>
        <taxon>Archelosauria</taxon>
        <taxon>Testudinata</taxon>
        <taxon>Testudines</taxon>
        <taxon>Cryptodira</taxon>
        <taxon>Durocryptodira</taxon>
        <taxon>Americhelydia</taxon>
        <taxon>Chelydroidea</taxon>
        <taxon>Chelydridae</taxon>
        <taxon>Chelydra</taxon>
    </lineage>
</organism>
<dbReference type="PANTHER" id="PTHR14421">
    <property type="entry name" value="SPERMATOGENESIS-ASSOCIATED PROTEIN 1"/>
    <property type="match status" value="1"/>
</dbReference>
<feature type="coiled-coil region" evidence="1">
    <location>
        <begin position="514"/>
        <end position="562"/>
    </location>
</feature>
<protein>
    <submittedName>
        <fullName evidence="4">Spermatogenesis associated 1</fullName>
    </submittedName>
</protein>
<reference evidence="4 5" key="1">
    <citation type="journal article" date="2020" name="G3 (Bethesda)">
        <title>Draft Genome of the Common Snapping Turtle, Chelydra serpentina, a Model for Phenotypic Plasticity in Reptiles.</title>
        <authorList>
            <person name="Das D."/>
            <person name="Singh S.K."/>
            <person name="Bierstedt J."/>
            <person name="Erickson A."/>
            <person name="Galli G.L.J."/>
            <person name="Crossley D.A. 2nd"/>
            <person name="Rhen T."/>
        </authorList>
    </citation>
    <scope>NUCLEOTIDE SEQUENCE [LARGE SCALE GENOMIC DNA]</scope>
    <source>
        <strain evidence="4">KW</strain>
    </source>
</reference>
<dbReference type="InterPro" id="IPR031478">
    <property type="entry name" value="SPATA1_C"/>
</dbReference>
<dbReference type="PANTHER" id="PTHR14421:SF3">
    <property type="entry name" value="SPERMATOGENESIS-ASSOCIATED PROTEIN 1"/>
    <property type="match status" value="1"/>
</dbReference>
<keyword evidence="1" id="KW-0175">Coiled coil</keyword>
<name>A0A8T1SW83_CHESE</name>
<feature type="compositionally biased region" description="Polar residues" evidence="2">
    <location>
        <begin position="162"/>
        <end position="183"/>
    </location>
</feature>
<feature type="region of interest" description="Disordered" evidence="2">
    <location>
        <begin position="342"/>
        <end position="374"/>
    </location>
</feature>
<feature type="compositionally biased region" description="Basic and acidic residues" evidence="2">
    <location>
        <begin position="363"/>
        <end position="373"/>
    </location>
</feature>